<evidence type="ECO:0000313" key="4">
    <source>
        <dbReference type="Proteomes" id="UP001597371"/>
    </source>
</evidence>
<dbReference type="RefSeq" id="WP_209739321.1">
    <property type="nucleotide sequence ID" value="NZ_CP072611.1"/>
</dbReference>
<evidence type="ECO:0000256" key="1">
    <source>
        <dbReference type="ARBA" id="ARBA00022729"/>
    </source>
</evidence>
<dbReference type="SMART" id="SM00062">
    <property type="entry name" value="PBPb"/>
    <property type="match status" value="1"/>
</dbReference>
<dbReference type="SUPFAM" id="SSF53850">
    <property type="entry name" value="Periplasmic binding protein-like II"/>
    <property type="match status" value="1"/>
</dbReference>
<organism evidence="3 4">
    <name type="scientific">Aureimonas populi</name>
    <dbReference type="NCBI Taxonomy" id="1701758"/>
    <lineage>
        <taxon>Bacteria</taxon>
        <taxon>Pseudomonadati</taxon>
        <taxon>Pseudomonadota</taxon>
        <taxon>Alphaproteobacteria</taxon>
        <taxon>Hyphomicrobiales</taxon>
        <taxon>Aurantimonadaceae</taxon>
        <taxon>Aureimonas</taxon>
    </lineage>
</organism>
<protein>
    <submittedName>
        <fullName evidence="3">Transporter substrate-binding domain-containing protein</fullName>
    </submittedName>
</protein>
<name>A0ABW5CL59_9HYPH</name>
<keyword evidence="4" id="KW-1185">Reference proteome</keyword>
<dbReference type="Gene3D" id="3.40.190.10">
    <property type="entry name" value="Periplasmic binding protein-like II"/>
    <property type="match status" value="2"/>
</dbReference>
<proteinExistence type="predicted"/>
<dbReference type="Pfam" id="PF00497">
    <property type="entry name" value="SBP_bac_3"/>
    <property type="match status" value="1"/>
</dbReference>
<keyword evidence="1" id="KW-0732">Signal</keyword>
<gene>
    <name evidence="3" type="ORF">ACFSKQ_10890</name>
</gene>
<reference evidence="4" key="1">
    <citation type="journal article" date="2019" name="Int. J. Syst. Evol. Microbiol.">
        <title>The Global Catalogue of Microorganisms (GCM) 10K type strain sequencing project: providing services to taxonomists for standard genome sequencing and annotation.</title>
        <authorList>
            <consortium name="The Broad Institute Genomics Platform"/>
            <consortium name="The Broad Institute Genome Sequencing Center for Infectious Disease"/>
            <person name="Wu L."/>
            <person name="Ma J."/>
        </authorList>
    </citation>
    <scope>NUCLEOTIDE SEQUENCE [LARGE SCALE GENOMIC DNA]</scope>
    <source>
        <strain evidence="4">ZS-35-S2</strain>
    </source>
</reference>
<accession>A0ABW5CL59</accession>
<dbReference type="PANTHER" id="PTHR35936">
    <property type="entry name" value="MEMBRANE-BOUND LYTIC MUREIN TRANSGLYCOSYLASE F"/>
    <property type="match status" value="1"/>
</dbReference>
<evidence type="ECO:0000313" key="3">
    <source>
        <dbReference type="EMBL" id="MFD2237964.1"/>
    </source>
</evidence>
<feature type="domain" description="Solute-binding protein family 3/N-terminal" evidence="2">
    <location>
        <begin position="48"/>
        <end position="280"/>
    </location>
</feature>
<dbReference type="Proteomes" id="UP001597371">
    <property type="component" value="Unassembled WGS sequence"/>
</dbReference>
<dbReference type="InterPro" id="IPR001638">
    <property type="entry name" value="Solute-binding_3/MltF_N"/>
</dbReference>
<evidence type="ECO:0000259" key="2">
    <source>
        <dbReference type="SMART" id="SM00062"/>
    </source>
</evidence>
<comment type="caution">
    <text evidence="3">The sequence shown here is derived from an EMBL/GenBank/DDBJ whole genome shotgun (WGS) entry which is preliminary data.</text>
</comment>
<dbReference type="EMBL" id="JBHUIJ010000013">
    <property type="protein sequence ID" value="MFD2237964.1"/>
    <property type="molecule type" value="Genomic_DNA"/>
</dbReference>
<dbReference type="PANTHER" id="PTHR35936:SF17">
    <property type="entry name" value="ARGININE-BINDING EXTRACELLULAR PROTEIN ARTP"/>
    <property type="match status" value="1"/>
</dbReference>
<sequence length="292" mass="32349">MDPLTRSSITVETEMTRKWTYALTAVGILVATPALSEALWDKIERTGEVVCGGIHAYKPTSFYTGSELQYEGYGPNVCRQMVADLSEEMGKPLTVRWHETTWQSVVLDLQAGRIDIFPGMTATEERKRALDMAGPLYRMTDCVLAGRSAETKETWEEYNNSDVTFAMVTGTAQTQFITQDLPQANVMTLKEMNEAIMAIQSGRADFVVQELPICLQTFSTTPQVFSGYTVPKPEHGIPAAAGLRKDGDGRLRDFIQAWGERKRADQSIVPLLIDGFQAAGMDTDSIPEGIEF</sequence>